<dbReference type="Proteomes" id="UP000324176">
    <property type="component" value="Unassembled WGS sequence"/>
</dbReference>
<gene>
    <name evidence="2" type="ORF">BCL69_104214</name>
</gene>
<dbReference type="EMBL" id="VNHT01000042">
    <property type="protein sequence ID" value="TYP83740.1"/>
    <property type="molecule type" value="Genomic_DNA"/>
</dbReference>
<dbReference type="AlphaFoldDB" id="A0A5D3YB40"/>
<feature type="compositionally biased region" description="Basic and acidic residues" evidence="1">
    <location>
        <begin position="180"/>
        <end position="240"/>
    </location>
</feature>
<name>A0A5D3YB40_9PROT</name>
<feature type="compositionally biased region" description="Polar residues" evidence="1">
    <location>
        <begin position="1"/>
        <end position="40"/>
    </location>
</feature>
<comment type="caution">
    <text evidence="2">The sequence shown here is derived from an EMBL/GenBank/DDBJ whole genome shotgun (WGS) entry which is preliminary data.</text>
</comment>
<sequence length="355" mass="36613">MATSSENMTSTSGDNVNIEATKNLAGSDSQQENTSTNSTGGVDATAVDTSTNSAGGVDATVVDTSTSGTEGVDTTAVLTSTNGTNGDDTIAVLPDKHYAGGSGADKFILHDAGHYKINDFNASQGDKLDFSKYGLSREELTNRVTNIKIEADNLIVNFGDNVEITLAGVQPGQISWDDIIVDHGGKDDHHGGKGPGGKDDDHGGKGPGGKDDDHGGKGPGGKDDDHGGKGPGGKDDDHGGKGPGGSGGKGDDHGGKGHGGHKHVDARPNEHCQGGEGADNFVFHDLGHWKIDKYNGQEGDMLDFTGYGLTRDEIASHITNIKIEADNFIVNFGDDVSITLVGQPPTWDNVITPEG</sequence>
<proteinExistence type="predicted"/>
<protein>
    <submittedName>
        <fullName evidence="2">Uncharacterized protein</fullName>
    </submittedName>
</protein>
<evidence type="ECO:0000256" key="1">
    <source>
        <dbReference type="SAM" id="MobiDB-lite"/>
    </source>
</evidence>
<feature type="region of interest" description="Disordered" evidence="1">
    <location>
        <begin position="1"/>
        <end position="68"/>
    </location>
</feature>
<feature type="region of interest" description="Disordered" evidence="1">
    <location>
        <begin position="179"/>
        <end position="276"/>
    </location>
</feature>
<evidence type="ECO:0000313" key="2">
    <source>
        <dbReference type="EMBL" id="TYP83740.1"/>
    </source>
</evidence>
<organism evidence="2 3">
    <name type="scientific">Nitrosomonas communis</name>
    <dbReference type="NCBI Taxonomy" id="44574"/>
    <lineage>
        <taxon>Bacteria</taxon>
        <taxon>Pseudomonadati</taxon>
        <taxon>Pseudomonadota</taxon>
        <taxon>Betaproteobacteria</taxon>
        <taxon>Nitrosomonadales</taxon>
        <taxon>Nitrosomonadaceae</taxon>
        <taxon>Nitrosomonas</taxon>
    </lineage>
</organism>
<dbReference type="RefSeq" id="WP_187426897.1">
    <property type="nucleotide sequence ID" value="NZ_VNHT01000042.1"/>
</dbReference>
<evidence type="ECO:0000313" key="3">
    <source>
        <dbReference type="Proteomes" id="UP000324176"/>
    </source>
</evidence>
<reference evidence="2 3" key="1">
    <citation type="submission" date="2019-07" db="EMBL/GenBank/DDBJ databases">
        <title>Active sludge and wastewater microbial communities from Klosterneuburg, Austria.</title>
        <authorList>
            <person name="Wagner M."/>
        </authorList>
    </citation>
    <scope>NUCLEOTIDE SEQUENCE [LARGE SCALE GENOMIC DNA]</scope>
    <source>
        <strain evidence="2 3">Nm2</strain>
    </source>
</reference>
<accession>A0A5D3YB40</accession>